<organism evidence="8 9">
    <name type="scientific">Solirubrum puertoriconensis</name>
    <dbReference type="NCBI Taxonomy" id="1751427"/>
    <lineage>
        <taxon>Bacteria</taxon>
        <taxon>Pseudomonadati</taxon>
        <taxon>Bacteroidota</taxon>
        <taxon>Cytophagia</taxon>
        <taxon>Cytophagales</taxon>
    </lineage>
</organism>
<evidence type="ECO:0000256" key="4">
    <source>
        <dbReference type="ARBA" id="ARBA00022801"/>
    </source>
</evidence>
<keyword evidence="5" id="KW-0460">Magnesium</keyword>
<dbReference type="PANTHER" id="PTHR12992">
    <property type="entry name" value="NUDIX HYDROLASE"/>
    <property type="match status" value="1"/>
</dbReference>
<dbReference type="InterPro" id="IPR015797">
    <property type="entry name" value="NUDIX_hydrolase-like_dom_sf"/>
</dbReference>
<sequence length="180" mass="20238">MSEPTTLATLRPAAVLVPVYRDAEGELRLVLVRRSNFGVHGGQLAFPGGKHDPTDASLLHTALREAEEEVHLPSSAIQVLTELPIISTITTGYQVAPFLARITRPEVWRWLEREVEEVLEVRVADLANPANHATEHWQLDGWPRPMPISFIRIGEHKLWGLSYRIVRPLLPRLLAGEWAV</sequence>
<evidence type="ECO:0000313" key="8">
    <source>
        <dbReference type="EMBL" id="KUG06727.1"/>
    </source>
</evidence>
<keyword evidence="9" id="KW-1185">Reference proteome</keyword>
<dbReference type="GO" id="GO:0046872">
    <property type="term" value="F:metal ion binding"/>
    <property type="evidence" value="ECO:0007669"/>
    <property type="project" value="UniProtKB-KW"/>
</dbReference>
<keyword evidence="3" id="KW-0479">Metal-binding</keyword>
<name>A0A9X0L3Q4_SOLP1</name>
<evidence type="ECO:0000256" key="1">
    <source>
        <dbReference type="ARBA" id="ARBA00001936"/>
    </source>
</evidence>
<evidence type="ECO:0000256" key="2">
    <source>
        <dbReference type="ARBA" id="ARBA00001946"/>
    </source>
</evidence>
<dbReference type="RefSeq" id="WP_059072419.1">
    <property type="nucleotide sequence ID" value="NZ_LNAL01000008.1"/>
</dbReference>
<dbReference type="GO" id="GO:0010945">
    <property type="term" value="F:coenzyme A diphosphatase activity"/>
    <property type="evidence" value="ECO:0007669"/>
    <property type="project" value="InterPro"/>
</dbReference>
<comment type="cofactor">
    <cofactor evidence="2">
        <name>Mg(2+)</name>
        <dbReference type="ChEBI" id="CHEBI:18420"/>
    </cofactor>
</comment>
<dbReference type="CDD" id="cd03426">
    <property type="entry name" value="NUDIX_CoAse_Nudt7"/>
    <property type="match status" value="1"/>
</dbReference>
<dbReference type="InterPro" id="IPR045121">
    <property type="entry name" value="CoAse"/>
</dbReference>
<keyword evidence="6" id="KW-0464">Manganese</keyword>
<evidence type="ECO:0000256" key="5">
    <source>
        <dbReference type="ARBA" id="ARBA00022842"/>
    </source>
</evidence>
<keyword evidence="4" id="KW-0378">Hydrolase</keyword>
<feature type="domain" description="Nudix hydrolase" evidence="7">
    <location>
        <begin position="10"/>
        <end position="144"/>
    </location>
</feature>
<evidence type="ECO:0000256" key="3">
    <source>
        <dbReference type="ARBA" id="ARBA00022723"/>
    </source>
</evidence>
<comment type="cofactor">
    <cofactor evidence="1">
        <name>Mn(2+)</name>
        <dbReference type="ChEBI" id="CHEBI:29035"/>
    </cofactor>
</comment>
<dbReference type="AlphaFoldDB" id="A0A9X0L3Q4"/>
<evidence type="ECO:0000313" key="9">
    <source>
        <dbReference type="Proteomes" id="UP000054223"/>
    </source>
</evidence>
<evidence type="ECO:0000259" key="7">
    <source>
        <dbReference type="PROSITE" id="PS51462"/>
    </source>
</evidence>
<reference evidence="8 9" key="1">
    <citation type="submission" date="2015-11" db="EMBL/GenBank/DDBJ databases">
        <title>Solirubrum puertoriconensis gen. nov. an environmental bacteria isolated in Puerto Rico.</title>
        <authorList>
            <person name="Cuebas-Irizarry M.F."/>
            <person name="Montalvo-Rodriguez R."/>
        </authorList>
    </citation>
    <scope>NUCLEOTIDE SEQUENCE [LARGE SCALE GENOMIC DNA]</scope>
    <source>
        <strain evidence="8 9">MC1A</strain>
    </source>
</reference>
<dbReference type="PANTHER" id="PTHR12992:SF11">
    <property type="entry name" value="MITOCHONDRIAL COENZYME A DIPHOSPHATASE NUDT8"/>
    <property type="match status" value="1"/>
</dbReference>
<dbReference type="EMBL" id="LNAL01000008">
    <property type="protein sequence ID" value="KUG06727.1"/>
    <property type="molecule type" value="Genomic_DNA"/>
</dbReference>
<evidence type="ECO:0000256" key="6">
    <source>
        <dbReference type="ARBA" id="ARBA00023211"/>
    </source>
</evidence>
<accession>A0A9X0L3Q4</accession>
<dbReference type="OrthoDB" id="9802805at2"/>
<dbReference type="Pfam" id="PF00293">
    <property type="entry name" value="NUDIX"/>
    <property type="match status" value="1"/>
</dbReference>
<gene>
    <name evidence="8" type="ORF">ASU33_05165</name>
</gene>
<dbReference type="PROSITE" id="PS51462">
    <property type="entry name" value="NUDIX"/>
    <property type="match status" value="1"/>
</dbReference>
<protein>
    <recommendedName>
        <fullName evidence="7">Nudix hydrolase domain-containing protein</fullName>
    </recommendedName>
</protein>
<proteinExistence type="predicted"/>
<dbReference type="Proteomes" id="UP000054223">
    <property type="component" value="Unassembled WGS sequence"/>
</dbReference>
<comment type="caution">
    <text evidence="8">The sequence shown here is derived from an EMBL/GenBank/DDBJ whole genome shotgun (WGS) entry which is preliminary data.</text>
</comment>
<dbReference type="Gene3D" id="3.90.79.10">
    <property type="entry name" value="Nucleoside Triphosphate Pyrophosphohydrolase"/>
    <property type="match status" value="1"/>
</dbReference>
<dbReference type="SUPFAM" id="SSF55811">
    <property type="entry name" value="Nudix"/>
    <property type="match status" value="1"/>
</dbReference>
<dbReference type="InterPro" id="IPR000086">
    <property type="entry name" value="NUDIX_hydrolase_dom"/>
</dbReference>